<name>A0A4Y8L4K3_9BACT</name>
<evidence type="ECO:0000256" key="1">
    <source>
        <dbReference type="SAM" id="Phobius"/>
    </source>
</evidence>
<proteinExistence type="predicted"/>
<dbReference type="OrthoDB" id="1467719at2"/>
<dbReference type="InterPro" id="IPR007060">
    <property type="entry name" value="FtsL/DivIC"/>
</dbReference>
<reference evidence="2 3" key="1">
    <citation type="submission" date="2019-03" db="EMBL/GenBank/DDBJ databases">
        <title>San Antonio Military Medical Center submission to MRSN (WRAIR), pending publication.</title>
        <authorList>
            <person name="Blyth D.M."/>
            <person name="Mccarthy S.L."/>
            <person name="Schall S.E."/>
            <person name="Stam J.A."/>
            <person name="Ong A.C."/>
            <person name="Mcgann P.T."/>
        </authorList>
    </citation>
    <scope>NUCLEOTIDE SEQUENCE [LARGE SCALE GENOMIC DNA]</scope>
    <source>
        <strain evidence="2 3">MRSN571793</strain>
    </source>
</reference>
<evidence type="ECO:0000313" key="2">
    <source>
        <dbReference type="EMBL" id="TFD97191.1"/>
    </source>
</evidence>
<dbReference type="STRING" id="1121485.GCA_000426485_01243"/>
<accession>A0A4Y8L4K3</accession>
<evidence type="ECO:0008006" key="4">
    <source>
        <dbReference type="Google" id="ProtNLM"/>
    </source>
</evidence>
<evidence type="ECO:0000313" key="3">
    <source>
        <dbReference type="Proteomes" id="UP000297861"/>
    </source>
</evidence>
<dbReference type="Pfam" id="PF04977">
    <property type="entry name" value="DivIC"/>
    <property type="match status" value="1"/>
</dbReference>
<keyword evidence="3" id="KW-1185">Reference proteome</keyword>
<organism evidence="2 3">
    <name type="scientific">Dysgonomonas capnocytophagoides</name>
    <dbReference type="NCBI Taxonomy" id="45254"/>
    <lineage>
        <taxon>Bacteria</taxon>
        <taxon>Pseudomonadati</taxon>
        <taxon>Bacteroidota</taxon>
        <taxon>Bacteroidia</taxon>
        <taxon>Bacteroidales</taxon>
        <taxon>Dysgonomonadaceae</taxon>
        <taxon>Dysgonomonas</taxon>
    </lineage>
</organism>
<comment type="caution">
    <text evidence="2">The sequence shown here is derived from an EMBL/GenBank/DDBJ whole genome shotgun (WGS) entry which is preliminary data.</text>
</comment>
<dbReference type="RefSeq" id="WP_026625437.1">
    <property type="nucleotide sequence ID" value="NZ_AP028867.1"/>
</dbReference>
<keyword evidence="1" id="KW-1133">Transmembrane helix</keyword>
<gene>
    <name evidence="2" type="ORF">E2605_05855</name>
</gene>
<sequence>MEQLKKIGKYILSKFTKVQLAFILVLLVCCFIISDSTIFARFSYDLEISDLKGQINYYKEKIETDKQKLNELKSDKDNIEKFARENYKMKKDNEEVFVVE</sequence>
<dbReference type="AlphaFoldDB" id="A0A4Y8L4K3"/>
<protein>
    <recommendedName>
        <fullName evidence="4">Septum formation initiator family protein</fullName>
    </recommendedName>
</protein>
<keyword evidence="1" id="KW-0472">Membrane</keyword>
<dbReference type="Proteomes" id="UP000297861">
    <property type="component" value="Unassembled WGS sequence"/>
</dbReference>
<keyword evidence="1" id="KW-0812">Transmembrane</keyword>
<dbReference type="EMBL" id="SOML01000003">
    <property type="protein sequence ID" value="TFD97191.1"/>
    <property type="molecule type" value="Genomic_DNA"/>
</dbReference>
<feature type="transmembrane region" description="Helical" evidence="1">
    <location>
        <begin position="20"/>
        <end position="42"/>
    </location>
</feature>